<evidence type="ECO:0000256" key="1">
    <source>
        <dbReference type="ARBA" id="ARBA00022676"/>
    </source>
</evidence>
<feature type="domain" description="Glycosyltransferase subfamily 4-like N-terminal" evidence="4">
    <location>
        <begin position="14"/>
        <end position="162"/>
    </location>
</feature>
<dbReference type="PATRIC" id="fig|29447.3.peg.2258"/>
<dbReference type="GO" id="GO:0016757">
    <property type="term" value="F:glycosyltransferase activity"/>
    <property type="evidence" value="ECO:0007669"/>
    <property type="project" value="UniProtKB-KW"/>
</dbReference>
<dbReference type="EMBL" id="FP565176">
    <property type="protein sequence ID" value="CBA16775.1"/>
    <property type="molecule type" value="Genomic_DNA"/>
</dbReference>
<dbReference type="InterPro" id="IPR001296">
    <property type="entry name" value="Glyco_trans_1"/>
</dbReference>
<keyword evidence="2 5" id="KW-0808">Transferase</keyword>
<dbReference type="PANTHER" id="PTHR12526:SF510">
    <property type="entry name" value="D-INOSITOL 3-PHOSPHATE GLYCOSYLTRANSFERASE"/>
    <property type="match status" value="1"/>
</dbReference>
<proteinExistence type="predicted"/>
<dbReference type="STRING" id="380358.XALC_2294"/>
<keyword evidence="1" id="KW-0328">Glycosyltransferase</keyword>
<gene>
    <name evidence="5" type="ordered locus">XALc_2294</name>
</gene>
<dbReference type="SUPFAM" id="SSF53756">
    <property type="entry name" value="UDP-Glycosyltransferase/glycogen phosphorylase"/>
    <property type="match status" value="1"/>
</dbReference>
<reference evidence="5 6" key="1">
    <citation type="journal article" date="2009" name="BMC Genomics">
        <title>The complete genome sequence of Xanthomonas albilineans provides new insights into the reductive genome evolution of the xylem-limited Xanthomonadaceae.</title>
        <authorList>
            <person name="Pieretti I."/>
            <person name="Royer M."/>
            <person name="Barbe V."/>
            <person name="Carrere S."/>
            <person name="Koebnik R."/>
            <person name="Cociancich S."/>
            <person name="Couloux A."/>
            <person name="Darrasse A."/>
            <person name="Gouzy J."/>
            <person name="Jacques M.A."/>
            <person name="Lauber E."/>
            <person name="Manceau C."/>
            <person name="Mangenot S."/>
            <person name="Poussier S."/>
            <person name="Segurens B."/>
            <person name="Szurek B."/>
            <person name="Verdier V."/>
            <person name="Arlat M."/>
            <person name="Rott P."/>
        </authorList>
    </citation>
    <scope>NUCLEOTIDE SEQUENCE [LARGE SCALE GENOMIC DNA]</scope>
    <source>
        <strain evidence="6">GPE PC73 / CFBP 7063</strain>
    </source>
</reference>
<evidence type="ECO:0000256" key="2">
    <source>
        <dbReference type="ARBA" id="ARBA00022679"/>
    </source>
</evidence>
<evidence type="ECO:0000259" key="3">
    <source>
        <dbReference type="Pfam" id="PF00534"/>
    </source>
</evidence>
<dbReference type="Pfam" id="PF13439">
    <property type="entry name" value="Glyco_transf_4"/>
    <property type="match status" value="1"/>
</dbReference>
<sequence>MKFLFVGTNAENTGAATHFVALAQALAGVGHDVEVIACAGGLIAEELQRSGITVHLGRFRNVLDPAGYAPLLRAARRSKPDWLVGNFGKEYWPLLLAGHALGIRVALFRHRTPAMSALSGYAIPRLAARFFAVSHYARHAYLQRGVPEALVQVLYNPVNMERLRPDPARGQAIRRAQQLPDDAIVLGYSGRMHAGKGIFPLLQAASAAMALEPRLYCLWLGDGPDAAQLQAQAAAQGNGARHRFVGWVNDTTPYYNAMSMLAFPSLAPETFGRVSVEAQASEVPVLANDVGGVAETLDADISGELLPPGDVDAWRDAIVRLCDASRRQRMGQAGRAFVQQHFGGAVIATQFVQLLEQPRCAPPPPAQTRQSAGTR</sequence>
<dbReference type="GO" id="GO:1901135">
    <property type="term" value="P:carbohydrate derivative metabolic process"/>
    <property type="evidence" value="ECO:0007669"/>
    <property type="project" value="UniProtKB-ARBA"/>
</dbReference>
<evidence type="ECO:0000313" key="6">
    <source>
        <dbReference type="Proteomes" id="UP000001890"/>
    </source>
</evidence>
<organism evidence="5 6">
    <name type="scientific">Xanthomonas albilineans (strain GPE PC73 / CFBP 7063)</name>
    <dbReference type="NCBI Taxonomy" id="380358"/>
    <lineage>
        <taxon>Bacteria</taxon>
        <taxon>Pseudomonadati</taxon>
        <taxon>Pseudomonadota</taxon>
        <taxon>Gammaproteobacteria</taxon>
        <taxon>Lysobacterales</taxon>
        <taxon>Lysobacteraceae</taxon>
        <taxon>Xanthomonas</taxon>
    </lineage>
</organism>
<feature type="domain" description="Glycosyl transferase family 1" evidence="3">
    <location>
        <begin position="172"/>
        <end position="336"/>
    </location>
</feature>
<dbReference type="Proteomes" id="UP000001890">
    <property type="component" value="Chromosome"/>
</dbReference>
<keyword evidence="6" id="KW-1185">Reference proteome</keyword>
<dbReference type="KEGG" id="xal:XALC_2294"/>
<dbReference type="PANTHER" id="PTHR12526">
    <property type="entry name" value="GLYCOSYLTRANSFERASE"/>
    <property type="match status" value="1"/>
</dbReference>
<dbReference type="RefSeq" id="WP_012916773.1">
    <property type="nucleotide sequence ID" value="NC_013722.1"/>
</dbReference>
<dbReference type="Pfam" id="PF00534">
    <property type="entry name" value="Glycos_transf_1"/>
    <property type="match status" value="1"/>
</dbReference>
<dbReference type="AlphaFoldDB" id="D2UF18"/>
<accession>D2UF18</accession>
<evidence type="ECO:0000313" key="5">
    <source>
        <dbReference type="EMBL" id="CBA16775.1"/>
    </source>
</evidence>
<dbReference type="GeneID" id="57877605"/>
<protein>
    <submittedName>
        <fullName evidence="5">Putative glycosyl transferase protein</fullName>
    </submittedName>
</protein>
<name>D2UF18_XANAP</name>
<dbReference type="InterPro" id="IPR028098">
    <property type="entry name" value="Glyco_trans_4-like_N"/>
</dbReference>
<dbReference type="CDD" id="cd03801">
    <property type="entry name" value="GT4_PimA-like"/>
    <property type="match status" value="1"/>
</dbReference>
<dbReference type="eggNOG" id="COG0438">
    <property type="taxonomic scope" value="Bacteria"/>
</dbReference>
<dbReference type="OrthoDB" id="5290958at2"/>
<evidence type="ECO:0000259" key="4">
    <source>
        <dbReference type="Pfam" id="PF13439"/>
    </source>
</evidence>
<dbReference type="Gene3D" id="3.40.50.2000">
    <property type="entry name" value="Glycogen Phosphorylase B"/>
    <property type="match status" value="2"/>
</dbReference>